<keyword evidence="18 25" id="KW-1133">Transmembrane helix</keyword>
<feature type="transmembrane region" description="Helical" evidence="25">
    <location>
        <begin position="151"/>
        <end position="172"/>
    </location>
</feature>
<keyword evidence="15" id="KW-0862">Zinc</keyword>
<keyword evidence="28" id="KW-1185">Reference proteome</keyword>
<dbReference type="PROSITE" id="PS50969">
    <property type="entry name" value="FCP1"/>
    <property type="match status" value="1"/>
</dbReference>
<evidence type="ECO:0000256" key="14">
    <source>
        <dbReference type="ARBA" id="ARBA00022792"/>
    </source>
</evidence>
<dbReference type="Pfam" id="PF04389">
    <property type="entry name" value="Peptidase_M28"/>
    <property type="match status" value="1"/>
</dbReference>
<dbReference type="GO" id="GO:0016603">
    <property type="term" value="F:glutaminyl-peptide cyclotransferase activity"/>
    <property type="evidence" value="ECO:0007669"/>
    <property type="project" value="UniProtKB-EC"/>
</dbReference>
<evidence type="ECO:0000256" key="9">
    <source>
        <dbReference type="ARBA" id="ARBA00022448"/>
    </source>
</evidence>
<keyword evidence="21 25" id="KW-0472">Membrane</keyword>
<comment type="subcellular location">
    <subcellularLocation>
        <location evidence="3">Mitochondrion inner membrane</location>
        <topology evidence="3">Single-pass membrane protein</topology>
    </subcellularLocation>
    <subcellularLocation>
        <location evidence="4">Secreted</location>
    </subcellularLocation>
</comment>
<sequence length="834" mass="95571">MSAASVRLSAKAWKFSKLLALRTLEDGRPFSSGCILSTDRNKTTNWESVVGEAKRSPFDNPEKVYRDYNSKQPTMTKQIVNANGQTVEESAAESNVEKTSNEKVSDFGLSGISDDKRKSQRIFGSRLYRALQIDDSLPEAEKKAKRTTRSVTLGLTAICVLGGGYLIFWIYYTVREKRDSITGVKIKDQYSDMSFYERYFYRIVDGYREWKSYLIEPSREKLLPAPLEPPYFQPKYTLVIEFKNILMAPEWTYNSGHRFKKRPALDYFLEIAGYPNFELVIYTGENGMTAQPLLEQMDPKHKVMYQLFRDCTKTVKGGHFAKDLSRLNRDLSKVIYIDFDPNSYQLNPENVLRVPKWEGDMNDTGLVDLAELLKVLYMSDVEDVRPTLQYYSQFDNPLAEFRRAATSLAEQQKKDEEEKTKASSKSLLQQATGSIFVSSIILRMEFCHGDGKEGSSHVCKLKPHRKVNVRTDRQKGYSNYLMSRRNWCNRQCRTFLLTLLLAIAFGEALAQWRTNQRSHELLVLSDSELADLTKKTDRAGFKELLKPILVERIVGTPKHDQVAVYLKQKAEEYGFTTEWDSFYDDTPMGNKTFHNLIATYDPMVHRRLVLACHYDSKILPGQVFLAATDSAVPCAMLLDLAKTLGPLMAYRTNKHITLQLIFLDGEEAFVKWTDNDSIYGARHLAETWSRKWYPSTDGSAFELSKEIDRMDVMMLLDLLGAANPVIRSTVGHGTSILFQNLPDIEEQLKNMRLIRLMNRIFYPGGTLMAVEDDHMPFMKKGVPIMHLIPVPFPVVWHTPDDNESALDYNTIDNLCSIMRVFVARYLGIRPPNSG</sequence>
<dbReference type="GO" id="GO:0005576">
    <property type="term" value="C:extracellular region"/>
    <property type="evidence" value="ECO:0007669"/>
    <property type="project" value="UniProtKB-SubCell"/>
</dbReference>
<comment type="caution">
    <text evidence="27">The sequence shown here is derived from an EMBL/GenBank/DDBJ whole genome shotgun (WGS) entry which is preliminary data.</text>
</comment>
<keyword evidence="20" id="KW-0496">Mitochondrion</keyword>
<evidence type="ECO:0000256" key="2">
    <source>
        <dbReference type="ARBA" id="ARBA00002959"/>
    </source>
</evidence>
<dbReference type="EC" id="2.3.2.5" evidence="7"/>
<dbReference type="InterPro" id="IPR018247">
    <property type="entry name" value="EF_Hand_1_Ca_BS"/>
</dbReference>
<organism evidence="27 28">
    <name type="scientific">Ditylenchus destructor</name>
    <dbReference type="NCBI Taxonomy" id="166010"/>
    <lineage>
        <taxon>Eukaryota</taxon>
        <taxon>Metazoa</taxon>
        <taxon>Ecdysozoa</taxon>
        <taxon>Nematoda</taxon>
        <taxon>Chromadorea</taxon>
        <taxon>Rhabditida</taxon>
        <taxon>Tylenchina</taxon>
        <taxon>Tylenchomorpha</taxon>
        <taxon>Sphaerularioidea</taxon>
        <taxon>Anguinidae</taxon>
        <taxon>Anguininae</taxon>
        <taxon>Ditylenchus</taxon>
    </lineage>
</organism>
<dbReference type="Pfam" id="PF03031">
    <property type="entry name" value="NIF"/>
    <property type="match status" value="1"/>
</dbReference>
<evidence type="ECO:0000256" key="11">
    <source>
        <dbReference type="ARBA" id="ARBA00022679"/>
    </source>
</evidence>
<evidence type="ECO:0000313" key="28">
    <source>
        <dbReference type="Proteomes" id="UP001201812"/>
    </source>
</evidence>
<keyword evidence="11" id="KW-0808">Transferase</keyword>
<evidence type="ECO:0000256" key="4">
    <source>
        <dbReference type="ARBA" id="ARBA00004613"/>
    </source>
</evidence>
<dbReference type="GO" id="GO:0008270">
    <property type="term" value="F:zinc ion binding"/>
    <property type="evidence" value="ECO:0007669"/>
    <property type="project" value="TreeGrafter"/>
</dbReference>
<evidence type="ECO:0000256" key="1">
    <source>
        <dbReference type="ARBA" id="ARBA00000001"/>
    </source>
</evidence>
<evidence type="ECO:0000256" key="13">
    <source>
        <dbReference type="ARBA" id="ARBA00022723"/>
    </source>
</evidence>
<dbReference type="InterPro" id="IPR004274">
    <property type="entry name" value="FCP1_dom"/>
</dbReference>
<keyword evidence="19" id="KW-0811">Translocation</keyword>
<dbReference type="PANTHER" id="PTHR12283:SF6">
    <property type="entry name" value="GLUTAMINYL-PEPTIDE CYCLOTRANSFERASE-RELATED"/>
    <property type="match status" value="1"/>
</dbReference>
<keyword evidence="23" id="KW-0012">Acyltransferase</keyword>
<dbReference type="InterPro" id="IPR037457">
    <property type="entry name" value="M28_QC"/>
</dbReference>
<evidence type="ECO:0000256" key="19">
    <source>
        <dbReference type="ARBA" id="ARBA00023010"/>
    </source>
</evidence>
<dbReference type="Gene3D" id="3.40.630.10">
    <property type="entry name" value="Zn peptidases"/>
    <property type="match status" value="1"/>
</dbReference>
<comment type="function">
    <text evidence="2">Essential component of the TIM23 complex, a complex that mediates the translocation of transit peptide-containing proteins across the mitochondrial inner membrane.</text>
</comment>
<evidence type="ECO:0000256" key="24">
    <source>
        <dbReference type="ARBA" id="ARBA00081363"/>
    </source>
</evidence>
<evidence type="ECO:0000256" key="17">
    <source>
        <dbReference type="ARBA" id="ARBA00022946"/>
    </source>
</evidence>
<comment type="catalytic activity">
    <reaction evidence="1">
        <text>N-terminal L-glutaminyl-[peptide] = N-terminal 5-oxo-L-prolyl-[peptide] + NH4(+)</text>
        <dbReference type="Rhea" id="RHEA:23652"/>
        <dbReference type="Rhea" id="RHEA-COMP:11736"/>
        <dbReference type="Rhea" id="RHEA-COMP:11846"/>
        <dbReference type="ChEBI" id="CHEBI:28938"/>
        <dbReference type="ChEBI" id="CHEBI:64722"/>
        <dbReference type="ChEBI" id="CHEBI:87215"/>
        <dbReference type="EC" id="2.3.2.5"/>
    </reaction>
</comment>
<dbReference type="PROSITE" id="PS00018">
    <property type="entry name" value="EF_HAND_1"/>
    <property type="match status" value="1"/>
</dbReference>
<dbReference type="PANTHER" id="PTHR12283">
    <property type="entry name" value="GLUTAMINYL-PEPTIDE CYCLOTRANSFERASE"/>
    <property type="match status" value="1"/>
</dbReference>
<evidence type="ECO:0000256" key="6">
    <source>
        <dbReference type="ARBA" id="ARBA00006344"/>
    </source>
</evidence>
<comment type="similarity">
    <text evidence="6">Belongs to the TIM50 family.</text>
</comment>
<feature type="domain" description="FCP1 homology" evidence="26">
    <location>
        <begin position="231"/>
        <end position="376"/>
    </location>
</feature>
<evidence type="ECO:0000259" key="26">
    <source>
        <dbReference type="PROSITE" id="PS50969"/>
    </source>
</evidence>
<evidence type="ECO:0000313" key="27">
    <source>
        <dbReference type="EMBL" id="KAI1712231.1"/>
    </source>
</evidence>
<evidence type="ECO:0000256" key="18">
    <source>
        <dbReference type="ARBA" id="ARBA00022989"/>
    </source>
</evidence>
<dbReference type="CDD" id="cd03880">
    <property type="entry name" value="M28_QC_like"/>
    <property type="match status" value="1"/>
</dbReference>
<dbReference type="GO" id="GO:0015031">
    <property type="term" value="P:protein transport"/>
    <property type="evidence" value="ECO:0007669"/>
    <property type="project" value="UniProtKB-KW"/>
</dbReference>
<dbReference type="CDD" id="cd07521">
    <property type="entry name" value="HAD_FCP1-like"/>
    <property type="match status" value="1"/>
</dbReference>
<reference evidence="27" key="1">
    <citation type="submission" date="2022-01" db="EMBL/GenBank/DDBJ databases">
        <title>Genome Sequence Resource for Two Populations of Ditylenchus destructor, the Migratory Endoparasitic Phytonematode.</title>
        <authorList>
            <person name="Zhang H."/>
            <person name="Lin R."/>
            <person name="Xie B."/>
        </authorList>
    </citation>
    <scope>NUCLEOTIDE SEQUENCE</scope>
    <source>
        <strain evidence="27">BazhouSP</strain>
    </source>
</reference>
<comment type="similarity">
    <text evidence="5">Belongs to the glutaminyl-peptide cyclotransferase family.</text>
</comment>
<evidence type="ECO:0000256" key="21">
    <source>
        <dbReference type="ARBA" id="ARBA00023136"/>
    </source>
</evidence>
<evidence type="ECO:0000256" key="25">
    <source>
        <dbReference type="SAM" id="Phobius"/>
    </source>
</evidence>
<evidence type="ECO:0000256" key="23">
    <source>
        <dbReference type="ARBA" id="ARBA00023315"/>
    </source>
</evidence>
<dbReference type="SUPFAM" id="SSF56784">
    <property type="entry name" value="HAD-like"/>
    <property type="match status" value="1"/>
</dbReference>
<dbReference type="InterPro" id="IPR040234">
    <property type="entry name" value="QC/QCL"/>
</dbReference>
<keyword evidence="9" id="KW-0813">Transport</keyword>
<name>A0AAD4R689_9BILA</name>
<dbReference type="InterPro" id="IPR023214">
    <property type="entry name" value="HAD_sf"/>
</dbReference>
<dbReference type="InterPro" id="IPR036412">
    <property type="entry name" value="HAD-like_sf"/>
</dbReference>
<keyword evidence="14" id="KW-0999">Mitochondrion inner membrane</keyword>
<protein>
    <recommendedName>
        <fullName evidence="8">Glutaminyl-peptide cyclotransferase</fullName>
        <ecNumber evidence="7">2.3.2.5</ecNumber>
    </recommendedName>
    <alternativeName>
        <fullName evidence="24">Small C-terminal domain Phosphatase protein 4</fullName>
    </alternativeName>
</protein>
<evidence type="ECO:0000256" key="5">
    <source>
        <dbReference type="ARBA" id="ARBA00006014"/>
    </source>
</evidence>
<evidence type="ECO:0000256" key="7">
    <source>
        <dbReference type="ARBA" id="ARBA00012012"/>
    </source>
</evidence>
<evidence type="ECO:0000256" key="22">
    <source>
        <dbReference type="ARBA" id="ARBA00023157"/>
    </source>
</evidence>
<dbReference type="GO" id="GO:0005743">
    <property type="term" value="C:mitochondrial inner membrane"/>
    <property type="evidence" value="ECO:0007669"/>
    <property type="project" value="UniProtKB-SubCell"/>
</dbReference>
<dbReference type="EMBL" id="JAKKPZ010000019">
    <property type="protein sequence ID" value="KAI1712231.1"/>
    <property type="molecule type" value="Genomic_DNA"/>
</dbReference>
<keyword evidence="17" id="KW-0809">Transit peptide</keyword>
<evidence type="ECO:0000256" key="3">
    <source>
        <dbReference type="ARBA" id="ARBA00004434"/>
    </source>
</evidence>
<keyword evidence="10" id="KW-0964">Secreted</keyword>
<accession>A0AAD4R689</accession>
<dbReference type="AlphaFoldDB" id="A0AAD4R689"/>
<dbReference type="InterPro" id="IPR007484">
    <property type="entry name" value="Peptidase_M28"/>
</dbReference>
<proteinExistence type="inferred from homology"/>
<dbReference type="FunFam" id="3.40.630.10:FF:000029">
    <property type="entry name" value="Glutaminyl-peptide cyclotransferase"/>
    <property type="match status" value="1"/>
</dbReference>
<dbReference type="SUPFAM" id="SSF53187">
    <property type="entry name" value="Zn-dependent exopeptidases"/>
    <property type="match status" value="1"/>
</dbReference>
<gene>
    <name evidence="27" type="ORF">DdX_09780</name>
</gene>
<dbReference type="Gene3D" id="3.40.50.1000">
    <property type="entry name" value="HAD superfamily/HAD-like"/>
    <property type="match status" value="1"/>
</dbReference>
<keyword evidence="22" id="KW-1015">Disulfide bond</keyword>
<dbReference type="Proteomes" id="UP001201812">
    <property type="component" value="Unassembled WGS sequence"/>
</dbReference>
<evidence type="ECO:0000256" key="8">
    <source>
        <dbReference type="ARBA" id="ARBA00016861"/>
    </source>
</evidence>
<evidence type="ECO:0000256" key="20">
    <source>
        <dbReference type="ARBA" id="ARBA00023128"/>
    </source>
</evidence>
<evidence type="ECO:0000256" key="16">
    <source>
        <dbReference type="ARBA" id="ARBA00022927"/>
    </source>
</evidence>
<keyword evidence="13" id="KW-0479">Metal-binding</keyword>
<evidence type="ECO:0000256" key="10">
    <source>
        <dbReference type="ARBA" id="ARBA00022525"/>
    </source>
</evidence>
<dbReference type="SMART" id="SM00577">
    <property type="entry name" value="CPDc"/>
    <property type="match status" value="1"/>
</dbReference>
<evidence type="ECO:0000256" key="12">
    <source>
        <dbReference type="ARBA" id="ARBA00022692"/>
    </source>
</evidence>
<dbReference type="FunFam" id="3.40.50.1000:FF:000019">
    <property type="entry name" value="Mitochondrial import inner membrane translocase subunit TIM50"/>
    <property type="match status" value="1"/>
</dbReference>
<keyword evidence="16" id="KW-0653">Protein transport</keyword>
<evidence type="ECO:0000256" key="15">
    <source>
        <dbReference type="ARBA" id="ARBA00022833"/>
    </source>
</evidence>
<keyword evidence="12 25" id="KW-0812">Transmembrane</keyword>